<evidence type="ECO:0000256" key="2">
    <source>
        <dbReference type="SAM" id="Phobius"/>
    </source>
</evidence>
<gene>
    <name evidence="4" type="ORF">GTW58_09895</name>
</gene>
<evidence type="ECO:0000313" key="5">
    <source>
        <dbReference type="Proteomes" id="UP000521379"/>
    </source>
</evidence>
<feature type="domain" description="Phosphatidic acid phosphatase type 2/haloperoxidase" evidence="3">
    <location>
        <begin position="295"/>
        <end position="365"/>
    </location>
</feature>
<keyword evidence="2" id="KW-0472">Membrane</keyword>
<feature type="transmembrane region" description="Helical" evidence="2">
    <location>
        <begin position="384"/>
        <end position="403"/>
    </location>
</feature>
<feature type="transmembrane region" description="Helical" evidence="2">
    <location>
        <begin position="409"/>
        <end position="429"/>
    </location>
</feature>
<dbReference type="EMBL" id="JAAVUN010000019">
    <property type="protein sequence ID" value="NKE10237.1"/>
    <property type="molecule type" value="Genomic_DNA"/>
</dbReference>
<keyword evidence="2" id="KW-1133">Transmembrane helix</keyword>
<dbReference type="Gene3D" id="1.20.144.10">
    <property type="entry name" value="Phosphatidic acid phosphatase type 2/haloperoxidase"/>
    <property type="match status" value="1"/>
</dbReference>
<feature type="transmembrane region" description="Helical" evidence="2">
    <location>
        <begin position="183"/>
        <end position="202"/>
    </location>
</feature>
<accession>A0A846TYF6</accession>
<dbReference type="SUPFAM" id="SSF48317">
    <property type="entry name" value="Acid phosphatase/Vanadium-dependent haloperoxidase"/>
    <property type="match status" value="1"/>
</dbReference>
<feature type="transmembrane region" description="Helical" evidence="2">
    <location>
        <begin position="258"/>
        <end position="278"/>
    </location>
</feature>
<dbReference type="AlphaFoldDB" id="A0A846TYF6"/>
<keyword evidence="2" id="KW-0812">Transmembrane</keyword>
<protein>
    <submittedName>
        <fullName evidence="4">Phosphatase PAP2 family protein</fullName>
    </submittedName>
</protein>
<proteinExistence type="predicted"/>
<dbReference type="Proteomes" id="UP000521379">
    <property type="component" value="Unassembled WGS sequence"/>
</dbReference>
<name>A0A846TYF6_9MICC</name>
<evidence type="ECO:0000313" key="4">
    <source>
        <dbReference type="EMBL" id="NKE10237.1"/>
    </source>
</evidence>
<organism evidence="4 5">
    <name type="scientific">Kocuria subflava</name>
    <dbReference type="NCBI Taxonomy" id="1736139"/>
    <lineage>
        <taxon>Bacteria</taxon>
        <taxon>Bacillati</taxon>
        <taxon>Actinomycetota</taxon>
        <taxon>Actinomycetes</taxon>
        <taxon>Micrococcales</taxon>
        <taxon>Micrococcaceae</taxon>
        <taxon>Kocuria</taxon>
    </lineage>
</organism>
<feature type="transmembrane region" description="Helical" evidence="2">
    <location>
        <begin position="298"/>
        <end position="317"/>
    </location>
</feature>
<feature type="transmembrane region" description="Helical" evidence="2">
    <location>
        <begin position="229"/>
        <end position="251"/>
    </location>
</feature>
<evidence type="ECO:0000259" key="3">
    <source>
        <dbReference type="Pfam" id="PF01569"/>
    </source>
</evidence>
<feature type="compositionally biased region" description="Low complexity" evidence="1">
    <location>
        <begin position="137"/>
        <end position="165"/>
    </location>
</feature>
<dbReference type="InterPro" id="IPR036938">
    <property type="entry name" value="PAP2/HPO_sf"/>
</dbReference>
<keyword evidence="5" id="KW-1185">Reference proteome</keyword>
<feature type="compositionally biased region" description="Polar residues" evidence="1">
    <location>
        <begin position="42"/>
        <end position="69"/>
    </location>
</feature>
<feature type="region of interest" description="Disordered" evidence="1">
    <location>
        <begin position="1"/>
        <end position="165"/>
    </location>
</feature>
<dbReference type="RefSeq" id="WP_119932842.1">
    <property type="nucleotide sequence ID" value="NZ_JAAVUN010000019.1"/>
</dbReference>
<dbReference type="Pfam" id="PF01569">
    <property type="entry name" value="PAP2"/>
    <property type="match status" value="1"/>
</dbReference>
<dbReference type="InterPro" id="IPR000326">
    <property type="entry name" value="PAP2/HPO"/>
</dbReference>
<comment type="caution">
    <text evidence="4">The sequence shown here is derived from an EMBL/GenBank/DDBJ whole genome shotgun (WGS) entry which is preliminary data.</text>
</comment>
<sequence length="443" mass="45924">MTYIPAENDPHQNRRSGSGSSAEETPTEAITTPPGTRGNGGSSASRADSVQDHQSGPGTESISASSDPTVTRPMPSVSGASSSGRYQLSADPETTALETTTGPGDSGAPAPWQDTRQHPVQQPLQQPGDYRGGPGQQHGQSQQFRQPQQQPVGQAPAGYGATAHPAAARTPARDLSFGIVMGLLLRAVLLFAAAGSLAFYALRTVGGQWADELALQEGDQALNQLPTAWVPWIDLVPVLVCVLWGAVALLFAVGSRRWVPLLVGVVSGLGAVVSVQLLKREFLVKAPYGIHETTMNSLPSGHTAAAATAAMIAVMTAPARWRGAVAFFGALTTAAAGISTVLNGWHRPMDAMVSVLVVACWAVVGALLLRCLIRPERYTSNLSVTTLVLGILLVLAAAGGLAAMQTVTITGLPLAAGAAGIVGFSLLAAHQTVRALRPHQQFV</sequence>
<feature type="transmembrane region" description="Helical" evidence="2">
    <location>
        <begin position="351"/>
        <end position="372"/>
    </location>
</feature>
<feature type="transmembrane region" description="Helical" evidence="2">
    <location>
        <begin position="324"/>
        <end position="345"/>
    </location>
</feature>
<evidence type="ECO:0000256" key="1">
    <source>
        <dbReference type="SAM" id="MobiDB-lite"/>
    </source>
</evidence>
<reference evidence="4 5" key="1">
    <citation type="submission" date="2020-02" db="EMBL/GenBank/DDBJ databases">
        <authorList>
            <person name="Sun Q."/>
        </authorList>
    </citation>
    <scope>NUCLEOTIDE SEQUENCE [LARGE SCALE GENOMIC DNA]</scope>
    <source>
        <strain evidence="4 5">YIM 13062</strain>
    </source>
</reference>
<feature type="compositionally biased region" description="Low complexity" evidence="1">
    <location>
        <begin position="23"/>
        <end position="36"/>
    </location>
</feature>